<dbReference type="PANTHER" id="PTHR12042:SF21">
    <property type="entry name" value="ALPHA1,4-GALACTOSYLTRANSFERASE 1-RELATED"/>
    <property type="match status" value="1"/>
</dbReference>
<accession>A0ABW5QFY1</accession>
<keyword evidence="2" id="KW-1185">Reference proteome</keyword>
<dbReference type="SUPFAM" id="SSF53448">
    <property type="entry name" value="Nucleotide-diphospho-sugar transferases"/>
    <property type="match status" value="1"/>
</dbReference>
<name>A0ABW5QFY1_9HYPH</name>
<proteinExistence type="predicted"/>
<evidence type="ECO:0000313" key="1">
    <source>
        <dbReference type="EMBL" id="MFD2646708.1"/>
    </source>
</evidence>
<reference evidence="2" key="1">
    <citation type="journal article" date="2019" name="Int. J. Syst. Evol. Microbiol.">
        <title>The Global Catalogue of Microorganisms (GCM) 10K type strain sequencing project: providing services to taxonomists for standard genome sequencing and annotation.</title>
        <authorList>
            <consortium name="The Broad Institute Genomics Platform"/>
            <consortium name="The Broad Institute Genome Sequencing Center for Infectious Disease"/>
            <person name="Wu L."/>
            <person name="Ma J."/>
        </authorList>
    </citation>
    <scope>NUCLEOTIDE SEQUENCE [LARGE SCALE GENOMIC DNA]</scope>
    <source>
        <strain evidence="2">CCM 7427</strain>
    </source>
</reference>
<dbReference type="RefSeq" id="WP_386831549.1">
    <property type="nucleotide sequence ID" value="NZ_JBHUNP010000001.1"/>
</dbReference>
<evidence type="ECO:0000313" key="2">
    <source>
        <dbReference type="Proteomes" id="UP001597521"/>
    </source>
</evidence>
<dbReference type="EMBL" id="JBHUNP010000001">
    <property type="protein sequence ID" value="MFD2646708.1"/>
    <property type="molecule type" value="Genomic_DNA"/>
</dbReference>
<dbReference type="Proteomes" id="UP001597521">
    <property type="component" value="Unassembled WGS sequence"/>
</dbReference>
<gene>
    <name evidence="1" type="ORF">ACFSX5_02755</name>
</gene>
<dbReference type="InterPro" id="IPR051981">
    <property type="entry name" value="Glycosyltransf_32"/>
</dbReference>
<organism evidence="1 2">
    <name type="scientific">Devosia albogilva</name>
    <dbReference type="NCBI Taxonomy" id="429726"/>
    <lineage>
        <taxon>Bacteria</taxon>
        <taxon>Pseudomonadati</taxon>
        <taxon>Pseudomonadota</taxon>
        <taxon>Alphaproteobacteria</taxon>
        <taxon>Hyphomicrobiales</taxon>
        <taxon>Devosiaceae</taxon>
        <taxon>Devosia</taxon>
    </lineage>
</organism>
<dbReference type="PANTHER" id="PTHR12042">
    <property type="entry name" value="LACTOSYLCERAMIDE 4-ALPHA-GALACTOSYLTRANSFERASE ALPHA- 1,4-GALACTOSYLTRANSFERASE"/>
    <property type="match status" value="1"/>
</dbReference>
<sequence>MLPTIVSFWHGPVSWLERLSAATFLAAGHRVDVYSYEPLEGLPAGVNRMDAASILPAEELVFYKGHGTPAVFSDRFRLMLMAEERGLWADLDMICLKPLENLPDYVLGYETPKSINNAVLRIPAGSPLLAAMLGVFTALERRLVVPYLPPMRRVEVAVRRLFGEKVPPEDMQFGATGPFPLTYFCKHLGIGPIQPQGVFYPVPYERVGSLLEPGSRLEDYVTERTLAVHVWRSQITRRGRAGVPEPHPDSALGKLRLRFVPGER</sequence>
<dbReference type="InterPro" id="IPR029044">
    <property type="entry name" value="Nucleotide-diphossugar_trans"/>
</dbReference>
<protein>
    <recommendedName>
        <fullName evidence="3">Alpha 1,4-glycosyltransferase domain-containing protein</fullName>
    </recommendedName>
</protein>
<evidence type="ECO:0008006" key="3">
    <source>
        <dbReference type="Google" id="ProtNLM"/>
    </source>
</evidence>
<dbReference type="Gene3D" id="3.90.550.20">
    <property type="match status" value="1"/>
</dbReference>
<comment type="caution">
    <text evidence="1">The sequence shown here is derived from an EMBL/GenBank/DDBJ whole genome shotgun (WGS) entry which is preliminary data.</text>
</comment>